<dbReference type="EMBL" id="BGZK01000205">
    <property type="protein sequence ID" value="GBP28334.1"/>
    <property type="molecule type" value="Genomic_DNA"/>
</dbReference>
<name>A0A4C1UR63_EUMVA</name>
<organism evidence="1 2">
    <name type="scientific">Eumeta variegata</name>
    <name type="common">Bagworm moth</name>
    <name type="synonym">Eumeta japonica</name>
    <dbReference type="NCBI Taxonomy" id="151549"/>
    <lineage>
        <taxon>Eukaryota</taxon>
        <taxon>Metazoa</taxon>
        <taxon>Ecdysozoa</taxon>
        <taxon>Arthropoda</taxon>
        <taxon>Hexapoda</taxon>
        <taxon>Insecta</taxon>
        <taxon>Pterygota</taxon>
        <taxon>Neoptera</taxon>
        <taxon>Endopterygota</taxon>
        <taxon>Lepidoptera</taxon>
        <taxon>Glossata</taxon>
        <taxon>Ditrysia</taxon>
        <taxon>Tineoidea</taxon>
        <taxon>Psychidae</taxon>
        <taxon>Oiketicinae</taxon>
        <taxon>Eumeta</taxon>
    </lineage>
</organism>
<protein>
    <submittedName>
        <fullName evidence="1">Uncharacterized protein</fullName>
    </submittedName>
</protein>
<evidence type="ECO:0000313" key="2">
    <source>
        <dbReference type="Proteomes" id="UP000299102"/>
    </source>
</evidence>
<dbReference type="Proteomes" id="UP000299102">
    <property type="component" value="Unassembled WGS sequence"/>
</dbReference>
<accession>A0A4C1UR63</accession>
<comment type="caution">
    <text evidence="1">The sequence shown here is derived from an EMBL/GenBank/DDBJ whole genome shotgun (WGS) entry which is preliminary data.</text>
</comment>
<sequence>MPQRCFSVESKMREGTIIHTYVRVCVCLRVRVCVRLRVRLSVCMRSCVCVWMDVSVRVRPCGVCVCGSVLETDRKNGWTDRPSHSLSTPCD</sequence>
<gene>
    <name evidence="1" type="ORF">EVAR_11796_1</name>
</gene>
<proteinExistence type="predicted"/>
<dbReference type="AlphaFoldDB" id="A0A4C1UR63"/>
<evidence type="ECO:0000313" key="1">
    <source>
        <dbReference type="EMBL" id="GBP28334.1"/>
    </source>
</evidence>
<reference evidence="1 2" key="1">
    <citation type="journal article" date="2019" name="Commun. Biol.">
        <title>The bagworm genome reveals a unique fibroin gene that provides high tensile strength.</title>
        <authorList>
            <person name="Kono N."/>
            <person name="Nakamura H."/>
            <person name="Ohtoshi R."/>
            <person name="Tomita M."/>
            <person name="Numata K."/>
            <person name="Arakawa K."/>
        </authorList>
    </citation>
    <scope>NUCLEOTIDE SEQUENCE [LARGE SCALE GENOMIC DNA]</scope>
</reference>
<keyword evidence="2" id="KW-1185">Reference proteome</keyword>